<organism evidence="2 3">
    <name type="scientific">Stentor coeruleus</name>
    <dbReference type="NCBI Taxonomy" id="5963"/>
    <lineage>
        <taxon>Eukaryota</taxon>
        <taxon>Sar</taxon>
        <taxon>Alveolata</taxon>
        <taxon>Ciliophora</taxon>
        <taxon>Postciliodesmatophora</taxon>
        <taxon>Heterotrichea</taxon>
        <taxon>Heterotrichida</taxon>
        <taxon>Stentoridae</taxon>
        <taxon>Stentor</taxon>
    </lineage>
</organism>
<name>A0A1R2BIV6_9CILI</name>
<evidence type="ECO:0000256" key="1">
    <source>
        <dbReference type="SAM" id="Coils"/>
    </source>
</evidence>
<dbReference type="OrthoDB" id="324457at2759"/>
<evidence type="ECO:0000313" key="3">
    <source>
        <dbReference type="Proteomes" id="UP000187209"/>
    </source>
</evidence>
<evidence type="ECO:0000313" key="2">
    <source>
        <dbReference type="EMBL" id="OMJ76545.1"/>
    </source>
</evidence>
<keyword evidence="3" id="KW-1185">Reference proteome</keyword>
<feature type="coiled-coil region" evidence="1">
    <location>
        <begin position="149"/>
        <end position="176"/>
    </location>
</feature>
<keyword evidence="1" id="KW-0175">Coiled coil</keyword>
<reference evidence="2 3" key="1">
    <citation type="submission" date="2016-11" db="EMBL/GenBank/DDBJ databases">
        <title>The macronuclear genome of Stentor coeruleus: a giant cell with tiny introns.</title>
        <authorList>
            <person name="Slabodnick M."/>
            <person name="Ruby J.G."/>
            <person name="Reiff S.B."/>
            <person name="Swart E.C."/>
            <person name="Gosai S."/>
            <person name="Prabakaran S."/>
            <person name="Witkowska E."/>
            <person name="Larue G.E."/>
            <person name="Fisher S."/>
            <person name="Freeman R.M."/>
            <person name="Gunawardena J."/>
            <person name="Chu W."/>
            <person name="Stover N.A."/>
            <person name="Gregory B.D."/>
            <person name="Nowacki M."/>
            <person name="Derisi J."/>
            <person name="Roy S.W."/>
            <person name="Marshall W.F."/>
            <person name="Sood P."/>
        </authorList>
    </citation>
    <scope>NUCLEOTIDE SEQUENCE [LARGE SCALE GENOMIC DNA]</scope>
    <source>
        <strain evidence="2">WM001</strain>
    </source>
</reference>
<comment type="caution">
    <text evidence="2">The sequence shown here is derived from an EMBL/GenBank/DDBJ whole genome shotgun (WGS) entry which is preliminary data.</text>
</comment>
<dbReference type="EMBL" id="MPUH01000626">
    <property type="protein sequence ID" value="OMJ76545.1"/>
    <property type="molecule type" value="Genomic_DNA"/>
</dbReference>
<proteinExistence type="predicted"/>
<accession>A0A1R2BIV6</accession>
<sequence>MNDNSIGERNSLLSKFSSINLDLPVSDDSSETSEASSIKMKISGLAHNVTQEKWNFSLVLMETIVDTLLKVTNTKLRLLKLKIFITWKLSKYDCRIIQWTRCKKALEKIQTTFSYLKRKRMLKYFSKWNEQALFMKLKAEFDLGLEEIKNRYKTKLMMMSQEINDLNEKQLILEKNSAEYIQKEKSYKASIKALEENAEPKESTNIDELNLLQNENIRLKAKLQGKESKLISYFESLSLMIDNAPINIAK</sequence>
<dbReference type="AlphaFoldDB" id="A0A1R2BIV6"/>
<dbReference type="Proteomes" id="UP000187209">
    <property type="component" value="Unassembled WGS sequence"/>
</dbReference>
<protein>
    <submittedName>
        <fullName evidence="2">Uncharacterized protein</fullName>
    </submittedName>
</protein>
<gene>
    <name evidence="2" type="ORF">SteCoe_24083</name>
</gene>